<evidence type="ECO:0000256" key="1">
    <source>
        <dbReference type="ARBA" id="ARBA00023027"/>
    </source>
</evidence>
<keyword evidence="5" id="KW-1185">Reference proteome</keyword>
<comment type="caution">
    <text evidence="4">The sequence shown here is derived from an EMBL/GenBank/DDBJ whole genome shotgun (WGS) entry which is preliminary data.</text>
</comment>
<dbReference type="EMBL" id="JAJFAZ020000001">
    <property type="protein sequence ID" value="KAI5355775.1"/>
    <property type="molecule type" value="Genomic_DNA"/>
</dbReference>
<feature type="chain" id="PRO_5042261700" description="TIR domain-containing protein" evidence="2">
    <location>
        <begin position="16"/>
        <end position="213"/>
    </location>
</feature>
<feature type="signal peptide" evidence="2">
    <location>
        <begin position="1"/>
        <end position="15"/>
    </location>
</feature>
<protein>
    <recommendedName>
        <fullName evidence="3">TIR domain-containing protein</fullName>
    </recommendedName>
</protein>
<dbReference type="PANTHER" id="PTHR32009:SF160">
    <property type="entry name" value="DISEASE RESISTANCE PROTEIN (TIR-NBS-LRR CLASS)"/>
    <property type="match status" value="1"/>
</dbReference>
<keyword evidence="2" id="KW-0732">Signal</keyword>
<dbReference type="Proteomes" id="UP001054821">
    <property type="component" value="Chromosome 1"/>
</dbReference>
<organism evidence="4 5">
    <name type="scientific">Prunus dulcis</name>
    <name type="common">Almond</name>
    <name type="synonym">Amygdalus dulcis</name>
    <dbReference type="NCBI Taxonomy" id="3755"/>
    <lineage>
        <taxon>Eukaryota</taxon>
        <taxon>Viridiplantae</taxon>
        <taxon>Streptophyta</taxon>
        <taxon>Embryophyta</taxon>
        <taxon>Tracheophyta</taxon>
        <taxon>Spermatophyta</taxon>
        <taxon>Magnoliopsida</taxon>
        <taxon>eudicotyledons</taxon>
        <taxon>Gunneridae</taxon>
        <taxon>Pentapetalae</taxon>
        <taxon>rosids</taxon>
        <taxon>fabids</taxon>
        <taxon>Rosales</taxon>
        <taxon>Rosaceae</taxon>
        <taxon>Amygdaloideae</taxon>
        <taxon>Amygdaleae</taxon>
        <taxon>Prunus</taxon>
    </lineage>
</organism>
<accession>A0AAD5F7C7</accession>
<evidence type="ECO:0000259" key="3">
    <source>
        <dbReference type="PROSITE" id="PS50104"/>
    </source>
</evidence>
<dbReference type="GO" id="GO:0007165">
    <property type="term" value="P:signal transduction"/>
    <property type="evidence" value="ECO:0007669"/>
    <property type="project" value="InterPro"/>
</dbReference>
<dbReference type="InterPro" id="IPR035897">
    <property type="entry name" value="Toll_tir_struct_dom_sf"/>
</dbReference>
<dbReference type="SMART" id="SM00255">
    <property type="entry name" value="TIR"/>
    <property type="match status" value="1"/>
</dbReference>
<proteinExistence type="predicted"/>
<dbReference type="Pfam" id="PF01582">
    <property type="entry name" value="TIR"/>
    <property type="match status" value="2"/>
</dbReference>
<dbReference type="Gene3D" id="3.40.50.10140">
    <property type="entry name" value="Toll/interleukin-1 receptor homology (TIR) domain"/>
    <property type="match status" value="2"/>
</dbReference>
<name>A0AAD5F7C7_PRUDU</name>
<dbReference type="PROSITE" id="PS50104">
    <property type="entry name" value="TIR"/>
    <property type="match status" value="1"/>
</dbReference>
<evidence type="ECO:0000313" key="4">
    <source>
        <dbReference type="EMBL" id="KAI5355775.1"/>
    </source>
</evidence>
<dbReference type="InterPro" id="IPR000157">
    <property type="entry name" value="TIR_dom"/>
</dbReference>
<feature type="domain" description="TIR" evidence="3">
    <location>
        <begin position="51"/>
        <end position="193"/>
    </location>
</feature>
<sequence length="213" mass="24029">MMVIVILVEAGAGAAVVVETVGKVSNGCGDGGGQPMKPYSSSSSSSSSKRWMHDVFLSFRSDDTCKGFTGHLYVTMEEAGINVFIDNQLRRGEEITAELEQAIQGSRIPIIVFSMRYADSSWCLEELETDWYFAQAFQKHEELFQKDTDHKVVSWRATLTEASNLSGWDLRNALDRHEAKFIRKIIKDITYSAEHIINGKPIRHKNHEKITKK</sequence>
<dbReference type="PANTHER" id="PTHR32009">
    <property type="entry name" value="TMV RESISTANCE PROTEIN N-LIKE"/>
    <property type="match status" value="1"/>
</dbReference>
<gene>
    <name evidence="4" type="ORF">L3X38_008670</name>
</gene>
<reference evidence="4 5" key="1">
    <citation type="journal article" date="2022" name="G3 (Bethesda)">
        <title>Whole-genome sequence and methylome profiling of the almond [Prunus dulcis (Mill.) D.A. Webb] cultivar 'Nonpareil'.</title>
        <authorList>
            <person name="D'Amico-Willman K.M."/>
            <person name="Ouma W.Z."/>
            <person name="Meulia T."/>
            <person name="Sideli G.M."/>
            <person name="Gradziel T.M."/>
            <person name="Fresnedo-Ramirez J."/>
        </authorList>
    </citation>
    <scope>NUCLEOTIDE SEQUENCE [LARGE SCALE GENOMIC DNA]</scope>
    <source>
        <strain evidence="4">Clone GOH B32 T37-40</strain>
    </source>
</reference>
<evidence type="ECO:0000313" key="5">
    <source>
        <dbReference type="Proteomes" id="UP001054821"/>
    </source>
</evidence>
<dbReference type="SUPFAM" id="SSF52200">
    <property type="entry name" value="Toll/Interleukin receptor TIR domain"/>
    <property type="match status" value="1"/>
</dbReference>
<evidence type="ECO:0000256" key="2">
    <source>
        <dbReference type="SAM" id="SignalP"/>
    </source>
</evidence>
<dbReference type="AlphaFoldDB" id="A0AAD5F7C7"/>
<keyword evidence="1" id="KW-0520">NAD</keyword>